<sequence>MAINLAEKYDKKVVERFKQKSLTEAFINRDYDWTGVSTVKVYSIPTVPLNDYTRSGTSRYGTPTELEDTIQEMKVSQDKSFTFTIDKGNNQDQYNVKDAGKALAREIDEVIVPTKDKYRVATIVTAGVKAGGTNTTPTKLTKTTAYEAFLDGQAYLDNQNVPVAGRVAGISASTYKLLKLDPSFIKNSDLGQKVAFNGQVGEIDGVKIIKLPDGYLPEGCAFFITHPSVTVSPDKLQDYKIHNCPPGINGNLVEGRVRYDAFVLDAKKTGIYAYQNTAVSTGEEA</sequence>
<accession>A0A9D1HUK0</accession>
<reference evidence="1" key="2">
    <citation type="journal article" date="2021" name="PeerJ">
        <title>Extensive microbial diversity within the chicken gut microbiome revealed by metagenomics and culture.</title>
        <authorList>
            <person name="Gilroy R."/>
            <person name="Ravi A."/>
            <person name="Getino M."/>
            <person name="Pursley I."/>
            <person name="Horton D.L."/>
            <person name="Alikhan N.F."/>
            <person name="Baker D."/>
            <person name="Gharbi K."/>
            <person name="Hall N."/>
            <person name="Watson M."/>
            <person name="Adriaenssens E.M."/>
            <person name="Foster-Nyarko E."/>
            <person name="Jarju S."/>
            <person name="Secka A."/>
            <person name="Antonio M."/>
            <person name="Oren A."/>
            <person name="Chaudhuri R.R."/>
            <person name="La Ragione R."/>
            <person name="Hildebrand F."/>
            <person name="Pallen M.J."/>
        </authorList>
    </citation>
    <scope>NUCLEOTIDE SEQUENCE</scope>
    <source>
        <strain evidence="1">CHK197-8231</strain>
    </source>
</reference>
<organism evidence="1 2">
    <name type="scientific">Candidatus Fimihabitans intestinipullorum</name>
    <dbReference type="NCBI Taxonomy" id="2840820"/>
    <lineage>
        <taxon>Bacteria</taxon>
        <taxon>Bacillati</taxon>
        <taxon>Mycoplasmatota</taxon>
        <taxon>Mycoplasmatota incertae sedis</taxon>
        <taxon>Candidatus Fimihabitans</taxon>
    </lineage>
</organism>
<dbReference type="Proteomes" id="UP000824087">
    <property type="component" value="Unassembled WGS sequence"/>
</dbReference>
<name>A0A9D1HUK0_9BACT</name>
<dbReference type="EMBL" id="DVML01000022">
    <property type="protein sequence ID" value="HIU22664.1"/>
    <property type="molecule type" value="Genomic_DNA"/>
</dbReference>
<comment type="caution">
    <text evidence="1">The sequence shown here is derived from an EMBL/GenBank/DDBJ whole genome shotgun (WGS) entry which is preliminary data.</text>
</comment>
<dbReference type="AlphaFoldDB" id="A0A9D1HUK0"/>
<reference evidence="1" key="1">
    <citation type="submission" date="2020-10" db="EMBL/GenBank/DDBJ databases">
        <authorList>
            <person name="Gilroy R."/>
        </authorList>
    </citation>
    <scope>NUCLEOTIDE SEQUENCE</scope>
    <source>
        <strain evidence="1">CHK197-8231</strain>
    </source>
</reference>
<evidence type="ECO:0000313" key="1">
    <source>
        <dbReference type="EMBL" id="HIU22664.1"/>
    </source>
</evidence>
<proteinExistence type="predicted"/>
<evidence type="ECO:0000313" key="2">
    <source>
        <dbReference type="Proteomes" id="UP000824087"/>
    </source>
</evidence>
<gene>
    <name evidence="1" type="ORF">IAD49_03685</name>
</gene>
<protein>
    <submittedName>
        <fullName evidence="1">N4-gp56 family major capsid protein</fullName>
    </submittedName>
</protein>